<feature type="transmembrane region" description="Helical" evidence="5">
    <location>
        <begin position="7"/>
        <end position="25"/>
    </location>
</feature>
<accession>A0ABT0PMK8</accession>
<keyword evidence="4 5" id="KW-0472">Membrane</keyword>
<dbReference type="InterPro" id="IPR009908">
    <property type="entry name" value="Methylamine_util_MauE"/>
</dbReference>
<evidence type="ECO:0000256" key="4">
    <source>
        <dbReference type="ARBA" id="ARBA00023136"/>
    </source>
</evidence>
<evidence type="ECO:0000256" key="5">
    <source>
        <dbReference type="SAM" id="Phobius"/>
    </source>
</evidence>
<dbReference type="EMBL" id="JAMFMA010000001">
    <property type="protein sequence ID" value="MCL6272609.1"/>
    <property type="molecule type" value="Genomic_DNA"/>
</dbReference>
<evidence type="ECO:0000313" key="7">
    <source>
        <dbReference type="EMBL" id="MCL6272609.1"/>
    </source>
</evidence>
<comment type="subcellular location">
    <subcellularLocation>
        <location evidence="1">Membrane</location>
        <topology evidence="1">Multi-pass membrane protein</topology>
    </subcellularLocation>
</comment>
<keyword evidence="3 5" id="KW-1133">Transmembrane helix</keyword>
<evidence type="ECO:0000256" key="2">
    <source>
        <dbReference type="ARBA" id="ARBA00022692"/>
    </source>
</evidence>
<keyword evidence="2 5" id="KW-0812">Transmembrane</keyword>
<organism evidence="7 8">
    <name type="scientific">Flagellimonas spongiicola</name>
    <dbReference type="NCBI Taxonomy" id="2942208"/>
    <lineage>
        <taxon>Bacteria</taxon>
        <taxon>Pseudomonadati</taxon>
        <taxon>Bacteroidota</taxon>
        <taxon>Flavobacteriia</taxon>
        <taxon>Flavobacteriales</taxon>
        <taxon>Flavobacteriaceae</taxon>
        <taxon>Flagellimonas</taxon>
    </lineage>
</organism>
<gene>
    <name evidence="7" type="ORF">M3P19_01245</name>
</gene>
<feature type="transmembrane region" description="Helical" evidence="5">
    <location>
        <begin position="120"/>
        <end position="137"/>
    </location>
</feature>
<sequence length="365" mass="41302">MKYLVWISRIVVGILFIISGLIKLNDPVGFSFKLEEYFSQGVLDLPFLMPLALTISLFVVIVEVLLGILLLIGFKPKFTVWSLLLMIVFFTFLTFYSAYFNKVTDCGCFGDAVKLTPWESFTKDVILLGLILILFFGRKHINSIFNTKTNWIIGGVSLVACILFANQVLNHLPTVDFRPYKIGANIEEGMSVPDDAPKPLYEYAWRFKVDGEDKIVVTNGEYPSVDGEFLDVETTEIQKGYEPPIHDFTIEQNGVDFAPELLMVDKLMMVIAYDLAKSDKAYFKDVAELANSAKKKNYQVIGMSASSDAQTSQLIKEFNLDFQFYFTDETTLKTIVRSNPAVLLLEKGTIVQKVHHNDLDQITLE</sequence>
<feature type="transmembrane region" description="Helical" evidence="5">
    <location>
        <begin position="149"/>
        <end position="169"/>
    </location>
</feature>
<dbReference type="Pfam" id="PF07291">
    <property type="entry name" value="MauE"/>
    <property type="match status" value="1"/>
</dbReference>
<name>A0ABT0PMK8_9FLAO</name>
<reference evidence="7 8" key="1">
    <citation type="submission" date="2022-05" db="EMBL/GenBank/DDBJ databases">
        <authorList>
            <person name="Park J.-S."/>
        </authorList>
    </citation>
    <scope>NUCLEOTIDE SEQUENCE [LARGE SCALE GENOMIC DNA]</scope>
    <source>
        <strain evidence="7 8">2012CJ35-5</strain>
    </source>
</reference>
<feature type="domain" description="Methylamine utilisation protein MauE" evidence="6">
    <location>
        <begin position="1"/>
        <end position="136"/>
    </location>
</feature>
<comment type="caution">
    <text evidence="7">The sequence shown here is derived from an EMBL/GenBank/DDBJ whole genome shotgun (WGS) entry which is preliminary data.</text>
</comment>
<dbReference type="Proteomes" id="UP001203607">
    <property type="component" value="Unassembled WGS sequence"/>
</dbReference>
<dbReference type="NCBIfam" id="NF045576">
    <property type="entry name" value="BT_3928_fam"/>
    <property type="match status" value="1"/>
</dbReference>
<evidence type="ECO:0000313" key="8">
    <source>
        <dbReference type="Proteomes" id="UP001203607"/>
    </source>
</evidence>
<dbReference type="RefSeq" id="WP_249655795.1">
    <property type="nucleotide sequence ID" value="NZ_JAMFMA010000001.1"/>
</dbReference>
<evidence type="ECO:0000259" key="6">
    <source>
        <dbReference type="Pfam" id="PF07291"/>
    </source>
</evidence>
<evidence type="ECO:0000256" key="3">
    <source>
        <dbReference type="ARBA" id="ARBA00022989"/>
    </source>
</evidence>
<proteinExistence type="predicted"/>
<evidence type="ECO:0000256" key="1">
    <source>
        <dbReference type="ARBA" id="ARBA00004141"/>
    </source>
</evidence>
<feature type="transmembrane region" description="Helical" evidence="5">
    <location>
        <begin position="45"/>
        <end position="71"/>
    </location>
</feature>
<protein>
    <submittedName>
        <fullName evidence="7">DoxX family membrane protein</fullName>
    </submittedName>
</protein>
<feature type="transmembrane region" description="Helical" evidence="5">
    <location>
        <begin position="78"/>
        <end position="100"/>
    </location>
</feature>
<keyword evidence="8" id="KW-1185">Reference proteome</keyword>